<dbReference type="PANTHER" id="PTHR23100">
    <property type="entry name" value="ARGININE BIOSYNTHESIS BIFUNCTIONAL PROTEIN ARGJ"/>
    <property type="match status" value="1"/>
</dbReference>
<keyword evidence="7 8" id="KW-0012">Acyltransferase</keyword>
<organism evidence="9 10">
    <name type="scientific">candidate division WOR-1 bacterium RIFCSPHIGHO2_01_FULL_53_15</name>
    <dbReference type="NCBI Taxonomy" id="1802564"/>
    <lineage>
        <taxon>Bacteria</taxon>
        <taxon>Bacillati</taxon>
        <taxon>Saganbacteria</taxon>
    </lineage>
</organism>
<dbReference type="SUPFAM" id="SSF56266">
    <property type="entry name" value="DmpA/ArgJ-like"/>
    <property type="match status" value="1"/>
</dbReference>
<evidence type="ECO:0000256" key="3">
    <source>
        <dbReference type="ARBA" id="ARBA00022571"/>
    </source>
</evidence>
<feature type="binding site" evidence="8">
    <location>
        <position position="178"/>
    </location>
    <ligand>
        <name>substrate</name>
    </ligand>
</feature>
<evidence type="ECO:0000256" key="7">
    <source>
        <dbReference type="ARBA" id="ARBA00023315"/>
    </source>
</evidence>
<dbReference type="InterPro" id="IPR016117">
    <property type="entry name" value="ArgJ-like_dom_sf"/>
</dbReference>
<dbReference type="AlphaFoldDB" id="A0A1F4Q292"/>
<dbReference type="InterPro" id="IPR042195">
    <property type="entry name" value="ArgJ_beta_C"/>
</dbReference>
<comment type="subunit">
    <text evidence="2 8">Heterotetramer of two alpha and two beta chains.</text>
</comment>
<dbReference type="Pfam" id="PF01960">
    <property type="entry name" value="ArgJ"/>
    <property type="match status" value="1"/>
</dbReference>
<proteinExistence type="inferred from homology"/>
<gene>
    <name evidence="8" type="primary">argJ</name>
    <name evidence="9" type="ORF">A2625_01475</name>
</gene>
<keyword evidence="5 8" id="KW-0808">Transferase</keyword>
<dbReference type="InterPro" id="IPR002813">
    <property type="entry name" value="Arg_biosynth_ArgJ"/>
</dbReference>
<dbReference type="GO" id="GO:0006592">
    <property type="term" value="P:ornithine biosynthetic process"/>
    <property type="evidence" value="ECO:0007669"/>
    <property type="project" value="TreeGrafter"/>
</dbReference>
<dbReference type="UniPathway" id="UPA00068">
    <property type="reaction ID" value="UER00106"/>
</dbReference>
<evidence type="ECO:0000313" key="9">
    <source>
        <dbReference type="EMBL" id="OGB89997.1"/>
    </source>
</evidence>
<dbReference type="GO" id="GO:0005737">
    <property type="term" value="C:cytoplasm"/>
    <property type="evidence" value="ECO:0007669"/>
    <property type="project" value="UniProtKB-SubCell"/>
</dbReference>
<feature type="binding site" evidence="8">
    <location>
        <position position="379"/>
    </location>
    <ligand>
        <name>substrate</name>
    </ligand>
</feature>
<feature type="chain" id="PRO_5023256982" description="Arginine biosynthesis bifunctional protein ArgJ alpha chain" evidence="8">
    <location>
        <begin position="1"/>
        <end position="188"/>
    </location>
</feature>
<dbReference type="EMBL" id="METM01000016">
    <property type="protein sequence ID" value="OGB89997.1"/>
    <property type="molecule type" value="Genomic_DNA"/>
</dbReference>
<keyword evidence="4 8" id="KW-0028">Amino-acid biosynthesis</keyword>
<comment type="pathway">
    <text evidence="8">Amino-acid biosynthesis; L-arginine biosynthesis; L-ornithine and N-acetyl-L-glutamate from L-glutamate and N(2)-acetyl-L-ornithine (cyclic): step 1/1.</text>
</comment>
<dbReference type="HAMAP" id="MF_01106">
    <property type="entry name" value="ArgJ"/>
    <property type="match status" value="1"/>
</dbReference>
<evidence type="ECO:0000256" key="6">
    <source>
        <dbReference type="ARBA" id="ARBA00022813"/>
    </source>
</evidence>
<dbReference type="EC" id="2.3.1.1" evidence="8"/>
<dbReference type="Gene3D" id="3.10.20.340">
    <property type="entry name" value="ArgJ beta chain, C-terminal domain"/>
    <property type="match status" value="2"/>
</dbReference>
<dbReference type="CDD" id="cd02152">
    <property type="entry name" value="OAT"/>
    <property type="match status" value="1"/>
</dbReference>
<feature type="binding site" evidence="8">
    <location>
        <position position="156"/>
    </location>
    <ligand>
        <name>substrate</name>
    </ligand>
</feature>
<feature type="active site" description="Nucleophile" evidence="8">
    <location>
        <position position="189"/>
    </location>
</feature>
<dbReference type="Gene3D" id="3.60.70.12">
    <property type="entry name" value="L-amino peptidase D-ALA esterase/amidase"/>
    <property type="match status" value="1"/>
</dbReference>
<comment type="pathway">
    <text evidence="8">Amino-acid biosynthesis; L-arginine biosynthesis; N(2)-acetyl-L-ornithine from L-glutamate: step 1/4.</text>
</comment>
<keyword evidence="3 8" id="KW-0055">Arginine biosynthesis</keyword>
<evidence type="ECO:0000256" key="5">
    <source>
        <dbReference type="ARBA" id="ARBA00022679"/>
    </source>
</evidence>
<dbReference type="PANTHER" id="PTHR23100:SF0">
    <property type="entry name" value="ARGININE BIOSYNTHESIS BIFUNCTIONAL PROTEIN ARGJ, MITOCHONDRIAL"/>
    <property type="match status" value="1"/>
</dbReference>
<feature type="site" description="Cleavage; by autolysis" evidence="8">
    <location>
        <begin position="188"/>
        <end position="189"/>
    </location>
</feature>
<dbReference type="NCBIfam" id="NF003802">
    <property type="entry name" value="PRK05388.1"/>
    <property type="match status" value="1"/>
</dbReference>
<evidence type="ECO:0000313" key="10">
    <source>
        <dbReference type="Proteomes" id="UP000178724"/>
    </source>
</evidence>
<dbReference type="NCBIfam" id="TIGR00120">
    <property type="entry name" value="ArgJ"/>
    <property type="match status" value="1"/>
</dbReference>
<comment type="catalytic activity">
    <reaction evidence="8">
        <text>L-glutamate + acetyl-CoA = N-acetyl-L-glutamate + CoA + H(+)</text>
        <dbReference type="Rhea" id="RHEA:24292"/>
        <dbReference type="ChEBI" id="CHEBI:15378"/>
        <dbReference type="ChEBI" id="CHEBI:29985"/>
        <dbReference type="ChEBI" id="CHEBI:44337"/>
        <dbReference type="ChEBI" id="CHEBI:57287"/>
        <dbReference type="ChEBI" id="CHEBI:57288"/>
        <dbReference type="EC" id="2.3.1.1"/>
    </reaction>
</comment>
<reference evidence="9 10" key="1">
    <citation type="journal article" date="2016" name="Nat. Commun.">
        <title>Thousands of microbial genomes shed light on interconnected biogeochemical processes in an aquifer system.</title>
        <authorList>
            <person name="Anantharaman K."/>
            <person name="Brown C.T."/>
            <person name="Hug L.A."/>
            <person name="Sharon I."/>
            <person name="Castelle C.J."/>
            <person name="Probst A.J."/>
            <person name="Thomas B.C."/>
            <person name="Singh A."/>
            <person name="Wilkins M.J."/>
            <person name="Karaoz U."/>
            <person name="Brodie E.L."/>
            <person name="Williams K.H."/>
            <person name="Hubbard S.S."/>
            <person name="Banfield J.F."/>
        </authorList>
    </citation>
    <scope>NUCLEOTIDE SEQUENCE [LARGE SCALE GENOMIC DNA]</scope>
</reference>
<comment type="caution">
    <text evidence="9">The sequence shown here is derived from an EMBL/GenBank/DDBJ whole genome shotgun (WGS) entry which is preliminary data.</text>
</comment>
<dbReference type="GO" id="GO:0004358">
    <property type="term" value="F:L-glutamate N-acetyltransferase activity, acting on acetyl-L-ornithine as donor"/>
    <property type="evidence" value="ECO:0007669"/>
    <property type="project" value="UniProtKB-UniRule"/>
</dbReference>
<comment type="function">
    <text evidence="8">Catalyzes two activities which are involved in the cyclic version of arginine biosynthesis: the synthesis of N-acetylglutamate from glutamate and acetyl-CoA as the acetyl donor, and of ornithine by transacetylation between N(2)-acetylornithine and glutamate.</text>
</comment>
<feature type="site" description="Involved in the stabilization of negative charge on the oxyanion by the formation of the oxyanion hole" evidence="8">
    <location>
        <position position="120"/>
    </location>
</feature>
<protein>
    <recommendedName>
        <fullName evidence="8">Arginine biosynthesis bifunctional protein ArgJ</fullName>
    </recommendedName>
    <domain>
        <recommendedName>
            <fullName evidence="8">Glutamate N-acetyltransferase</fullName>
            <ecNumber evidence="8">2.3.1.35</ecNumber>
        </recommendedName>
        <alternativeName>
            <fullName evidence="8">Ornithine acetyltransferase</fullName>
            <shortName evidence="8">OATase</shortName>
        </alternativeName>
        <alternativeName>
            <fullName evidence="8">Ornithine transacetylase</fullName>
        </alternativeName>
    </domain>
    <domain>
        <recommendedName>
            <fullName evidence="8">Amino-acid acetyltransferase</fullName>
            <ecNumber evidence="8">2.3.1.1</ecNumber>
        </recommendedName>
        <alternativeName>
            <fullName evidence="8">N-acetylglutamate synthase</fullName>
            <shortName evidence="8">AGSase</shortName>
        </alternativeName>
    </domain>
    <component>
        <recommendedName>
            <fullName evidence="8">Arginine biosynthesis bifunctional protein ArgJ alpha chain</fullName>
        </recommendedName>
    </component>
    <component>
        <recommendedName>
            <fullName evidence="8">Arginine biosynthesis bifunctional protein ArgJ beta chain</fullName>
        </recommendedName>
    </component>
</protein>
<keyword evidence="6 8" id="KW-0068">Autocatalytic cleavage</keyword>
<feature type="binding site" evidence="8">
    <location>
        <position position="189"/>
    </location>
    <ligand>
        <name>substrate</name>
    </ligand>
</feature>
<comment type="subcellular location">
    <subcellularLocation>
        <location evidence="8">Cytoplasm</location>
    </subcellularLocation>
</comment>
<evidence type="ECO:0000256" key="4">
    <source>
        <dbReference type="ARBA" id="ARBA00022605"/>
    </source>
</evidence>
<comment type="similarity">
    <text evidence="1 8">Belongs to the ArgJ family.</text>
</comment>
<feature type="chain" id="PRO_5023256983" description="Arginine biosynthesis bifunctional protein ArgJ beta chain" evidence="8">
    <location>
        <begin position="189"/>
        <end position="379"/>
    </location>
</feature>
<dbReference type="Proteomes" id="UP000178724">
    <property type="component" value="Unassembled WGS sequence"/>
</dbReference>
<keyword evidence="8" id="KW-0963">Cytoplasm</keyword>
<feature type="site" description="Involved in the stabilization of negative charge on the oxyanion by the formation of the oxyanion hole" evidence="8">
    <location>
        <position position="119"/>
    </location>
</feature>
<dbReference type="EC" id="2.3.1.35" evidence="8"/>
<name>A0A1F4Q292_UNCSA</name>
<dbReference type="FunFam" id="3.60.70.12:FF:000001">
    <property type="entry name" value="Arginine biosynthesis bifunctional protein ArgJ, chloroplastic"/>
    <property type="match status" value="1"/>
</dbReference>
<dbReference type="GO" id="GO:0006526">
    <property type="term" value="P:L-arginine biosynthetic process"/>
    <property type="evidence" value="ECO:0007669"/>
    <property type="project" value="UniProtKB-UniRule"/>
</dbReference>
<feature type="binding site" evidence="8">
    <location>
        <position position="273"/>
    </location>
    <ligand>
        <name>substrate</name>
    </ligand>
</feature>
<evidence type="ECO:0000256" key="8">
    <source>
        <dbReference type="HAMAP-Rule" id="MF_01106"/>
    </source>
</evidence>
<comment type="catalytic activity">
    <reaction evidence="8">
        <text>N(2)-acetyl-L-ornithine + L-glutamate = N-acetyl-L-glutamate + L-ornithine</text>
        <dbReference type="Rhea" id="RHEA:15349"/>
        <dbReference type="ChEBI" id="CHEBI:29985"/>
        <dbReference type="ChEBI" id="CHEBI:44337"/>
        <dbReference type="ChEBI" id="CHEBI:46911"/>
        <dbReference type="ChEBI" id="CHEBI:57805"/>
        <dbReference type="EC" id="2.3.1.35"/>
    </reaction>
</comment>
<evidence type="ECO:0000256" key="2">
    <source>
        <dbReference type="ARBA" id="ARBA00011475"/>
    </source>
</evidence>
<sequence>MIKNFKLISGGTITSPLGFTAAALAAGIKQSGKPDLALIFSEVPAVAAGVFTTNQFRAAPVIVSQKQLKSGLFCQAIISNAGNANCGTGKQGLRDAWAMVNETAKVLGIDPGYVLVTSTGSIGQYLPVKKILPAIRQLSFKLSKDGGRLAARAIMTTDTRPKEIAVKVGGCTVAGVAKGSGMIHPNLATMHAFITTDVIISRALLQTFLKRAVDNSFNMTTVDQCQSTNDCVFALANGQSNIKLQTSKSKNKFYGALEEVCVYLAKEIARDGEGATQLIEVRVSGARNESEARIAARAIAGSDLLKCAVYGRDHNTGRILAAAGATSAKLDQDRMKADMKFGRRETLVTCDLGVGRAKAVAWGCDLTEGYIKINAEYHT</sequence>
<dbReference type="GO" id="GO:0004042">
    <property type="term" value="F:L-glutamate N-acetyltransferase activity"/>
    <property type="evidence" value="ECO:0007669"/>
    <property type="project" value="UniProtKB-UniRule"/>
</dbReference>
<feature type="binding site" evidence="8">
    <location>
        <position position="374"/>
    </location>
    <ligand>
        <name>substrate</name>
    </ligand>
</feature>
<evidence type="ECO:0000256" key="1">
    <source>
        <dbReference type="ARBA" id="ARBA00006774"/>
    </source>
</evidence>
<accession>A0A1F4Q292</accession>
<keyword evidence="8" id="KW-0511">Multifunctional enzyme</keyword>